<proteinExistence type="predicted"/>
<name>A0A0U5ASE8_9BACL</name>
<keyword evidence="2" id="KW-1185">Reference proteome</keyword>
<dbReference type="KEGG" id="asoc:CB4_00884"/>
<evidence type="ECO:0000313" key="1">
    <source>
        <dbReference type="EMBL" id="BAU26741.1"/>
    </source>
</evidence>
<dbReference type="OrthoDB" id="5429664at2"/>
<dbReference type="AlphaFoldDB" id="A0A0U5ASE8"/>
<reference evidence="1 2" key="1">
    <citation type="submission" date="2015-12" db="EMBL/GenBank/DDBJ databases">
        <title>Genome sequence of Aneurinibacillus soli.</title>
        <authorList>
            <person name="Lee J.S."/>
            <person name="Lee K.C."/>
            <person name="Kim K.K."/>
            <person name="Lee B.W."/>
        </authorList>
    </citation>
    <scope>NUCLEOTIDE SEQUENCE [LARGE SCALE GENOMIC DNA]</scope>
    <source>
        <strain evidence="1 2">CB4</strain>
    </source>
</reference>
<accession>A0A0U5ASE8</accession>
<dbReference type="EMBL" id="AP017312">
    <property type="protein sequence ID" value="BAU26741.1"/>
    <property type="molecule type" value="Genomic_DNA"/>
</dbReference>
<dbReference type="RefSeq" id="WP_096463757.1">
    <property type="nucleotide sequence ID" value="NZ_AP017312.1"/>
</dbReference>
<evidence type="ECO:0000313" key="2">
    <source>
        <dbReference type="Proteomes" id="UP000217696"/>
    </source>
</evidence>
<organism evidence="1 2">
    <name type="scientific">Aneurinibacillus soli</name>
    <dbReference type="NCBI Taxonomy" id="1500254"/>
    <lineage>
        <taxon>Bacteria</taxon>
        <taxon>Bacillati</taxon>
        <taxon>Bacillota</taxon>
        <taxon>Bacilli</taxon>
        <taxon>Bacillales</taxon>
        <taxon>Paenibacillaceae</taxon>
        <taxon>Aneurinibacillus group</taxon>
        <taxon>Aneurinibacillus</taxon>
    </lineage>
</organism>
<protein>
    <submittedName>
        <fullName evidence="1">Uncharacterized protein</fullName>
    </submittedName>
</protein>
<dbReference type="InterPro" id="IPR027417">
    <property type="entry name" value="P-loop_NTPase"/>
</dbReference>
<gene>
    <name evidence="1" type="ORF">CB4_00884</name>
</gene>
<sequence length="270" mass="29933">MDVFALYGPSGTGKSTSALEVAHKYNIQAIIDDGLLIYRGRKVCGTSAKYEKTTVQAVKRAIFFYDEHRAEVRDAIHAHSIERILLLGTSRKMVNRIADALDVGPIQTYISIEDIRSSSQIKAALYTRQTEGKHVIPIPHIQVDQDFFSRLIKQGKKIFSARKEVIGETTIVQPDFGGGRVHVAEPVLRKLVTLSCLAVPEVEGVGKIEVSLTDLPTVAVELHLKTARSSSLPAVAETVRQYIYDTYVQHLNIELHTITIRIAKLTMADA</sequence>
<dbReference type="Proteomes" id="UP000217696">
    <property type="component" value="Chromosome"/>
</dbReference>
<dbReference type="Gene3D" id="3.40.50.300">
    <property type="entry name" value="P-loop containing nucleotide triphosphate hydrolases"/>
    <property type="match status" value="1"/>
</dbReference>
<dbReference type="SUPFAM" id="SSF52540">
    <property type="entry name" value="P-loop containing nucleoside triphosphate hydrolases"/>
    <property type="match status" value="1"/>
</dbReference>